<dbReference type="RefSeq" id="WP_121299853.1">
    <property type="nucleotide sequence ID" value="NZ_QBEW01000012.1"/>
</dbReference>
<organism evidence="2 3">
    <name type="scientific">Planococcus citreus</name>
    <dbReference type="NCBI Taxonomy" id="1373"/>
    <lineage>
        <taxon>Bacteria</taxon>
        <taxon>Bacillati</taxon>
        <taxon>Bacillota</taxon>
        <taxon>Bacilli</taxon>
        <taxon>Bacillales</taxon>
        <taxon>Caryophanaceae</taxon>
        <taxon>Planococcus</taxon>
    </lineage>
</organism>
<keyword evidence="3" id="KW-1185">Reference proteome</keyword>
<reference evidence="2 3" key="1">
    <citation type="submission" date="2018-10" db="EMBL/GenBank/DDBJ databases">
        <title>Genomic Encyclopedia of Type Strains, Phase IV (KMG-IV): sequencing the most valuable type-strain genomes for metagenomic binning, comparative biology and taxonomic classification.</title>
        <authorList>
            <person name="Goeker M."/>
        </authorList>
    </citation>
    <scope>NUCLEOTIDE SEQUENCE [LARGE SCALE GENOMIC DNA]</scope>
    <source>
        <strain evidence="2 3">DSM 20549</strain>
    </source>
</reference>
<keyword evidence="1" id="KW-0472">Membrane</keyword>
<feature type="transmembrane region" description="Helical" evidence="1">
    <location>
        <begin position="49"/>
        <end position="68"/>
    </location>
</feature>
<dbReference type="EMBL" id="RCCP01000002">
    <property type="protein sequence ID" value="RLJ87024.1"/>
    <property type="molecule type" value="Genomic_DNA"/>
</dbReference>
<accession>A0A497YFD0</accession>
<name>A0A497YFD0_9BACL</name>
<evidence type="ECO:0000313" key="2">
    <source>
        <dbReference type="EMBL" id="RLJ87024.1"/>
    </source>
</evidence>
<dbReference type="AlphaFoldDB" id="A0A497YFD0"/>
<evidence type="ECO:0000256" key="1">
    <source>
        <dbReference type="SAM" id="Phobius"/>
    </source>
</evidence>
<protein>
    <submittedName>
        <fullName evidence="2">Uncharacterized protein</fullName>
    </submittedName>
</protein>
<sequence length="137" mass="16327">MIKRFLERFFSAVISAPLYVMLMFIWQFLIMNEQELLSDTTLFKVLWSTYVFIFPAFFVLGIPMSYLVDFLTRFVPSSNWIITYCCKLVLYVLFTSLVFFVMFRVFILSDVELVNTSLVPALIGFHVLFMVRKEYRM</sequence>
<gene>
    <name evidence="2" type="ORF">DFR62_1822</name>
</gene>
<feature type="transmembrane region" description="Helical" evidence="1">
    <location>
        <begin position="88"/>
        <end position="107"/>
    </location>
</feature>
<feature type="transmembrane region" description="Helical" evidence="1">
    <location>
        <begin position="113"/>
        <end position="131"/>
    </location>
</feature>
<keyword evidence="1" id="KW-0812">Transmembrane</keyword>
<feature type="transmembrane region" description="Helical" evidence="1">
    <location>
        <begin position="9"/>
        <end position="29"/>
    </location>
</feature>
<keyword evidence="1" id="KW-1133">Transmembrane helix</keyword>
<evidence type="ECO:0000313" key="3">
    <source>
        <dbReference type="Proteomes" id="UP000280791"/>
    </source>
</evidence>
<proteinExistence type="predicted"/>
<dbReference type="Proteomes" id="UP000280791">
    <property type="component" value="Unassembled WGS sequence"/>
</dbReference>
<comment type="caution">
    <text evidence="2">The sequence shown here is derived from an EMBL/GenBank/DDBJ whole genome shotgun (WGS) entry which is preliminary data.</text>
</comment>